<dbReference type="AlphaFoldDB" id="L8TRF9"/>
<comment type="caution">
    <text evidence="2">The sequence shown here is derived from an EMBL/GenBank/DDBJ whole genome shotgun (WGS) entry which is preliminary data.</text>
</comment>
<dbReference type="EMBL" id="AOFD01000027">
    <property type="protein sequence ID" value="ELT44261.1"/>
    <property type="molecule type" value="Genomic_DNA"/>
</dbReference>
<reference evidence="3" key="1">
    <citation type="journal article" date="2013" name="Genome Announc.">
        <title>Draft Genome Sequence of the 2-Chloro-4-Nitrophenol-Degrading Bacterium Arthrobacter sp. Strain SJCon.</title>
        <authorList>
            <person name="Vikram S."/>
            <person name="Kumar S."/>
            <person name="Vaidya B."/>
            <person name="Pinnaka A.K."/>
            <person name="Raghava G.P."/>
        </authorList>
    </citation>
    <scope>NUCLEOTIDE SEQUENCE [LARGE SCALE GENOMIC DNA]</scope>
    <source>
        <strain evidence="3">SJCon</strain>
    </source>
</reference>
<dbReference type="PATRIC" id="fig|683150.5.peg.2615"/>
<dbReference type="PANTHER" id="PTHR22642:SF20">
    <property type="entry name" value="AMIDOHYDROLASE 3 DOMAIN-CONTAINING PROTEIN"/>
    <property type="match status" value="1"/>
</dbReference>
<sequence length="568" mass="60310">MPCSDLKESTPLPARTLYTNAAVFTADGAPAEAFVVEGSQFIHVGDEAGARIAAGKGAAEVDLEGRFVLPGFVDAHTHLLMTGQALQKVQLRDAASLAELQQRLRDAAAASDAPRILGAGWLHSALDGQPPTRQLLDAAVPDRPVYLDANDLHSVWVNSAALAELGIDNDTPDPIGGRIGRDPGTGEADGVLYETAVQQIIWPALAAQATDQDRDAQLEEAFANYLAVGVTSAVDMAVQDDDLAAFRRAMERRNGTLPIRVKGHLLVARHEAESDNLAQVAKAAWLAAELHSDWLQICGIKLMVDGVIDSCTAAMKEPYADGSSAEPVWDRASLTPVVIAADAAGLQIALHAIGDEASDIALDALEEAYRRNGPRDRRHRIEHLETVTEANVSRLAALGVVASMQPVHADPAIQDTWRSMLGDHRCERAFPWTEFTEAGATLALSTDAPTAPHQPLPNMYIAATRRSALDPALDANLPRYALKLADAFCHATRDAAYSCRAEDRQGRIAAGYLADFTVLDTNPLQADTAELLTNSTRLTVVGGKVAYDAGVSPAGRPAAAGARVGQPA</sequence>
<evidence type="ECO:0000259" key="1">
    <source>
        <dbReference type="Pfam" id="PF07969"/>
    </source>
</evidence>
<evidence type="ECO:0000313" key="3">
    <source>
        <dbReference type="Proteomes" id="UP000011189"/>
    </source>
</evidence>
<feature type="domain" description="Amidohydrolase 3" evidence="1">
    <location>
        <begin position="60"/>
        <end position="547"/>
    </location>
</feature>
<name>L8TRF9_9MICC</name>
<dbReference type="GO" id="GO:0016810">
    <property type="term" value="F:hydrolase activity, acting on carbon-nitrogen (but not peptide) bonds"/>
    <property type="evidence" value="ECO:0007669"/>
    <property type="project" value="InterPro"/>
</dbReference>
<keyword evidence="2" id="KW-0378">Hydrolase</keyword>
<keyword evidence="3" id="KW-1185">Reference proteome</keyword>
<organism evidence="2 3">
    <name type="scientific">Arthrobacter nitrophenolicus</name>
    <dbReference type="NCBI Taxonomy" id="683150"/>
    <lineage>
        <taxon>Bacteria</taxon>
        <taxon>Bacillati</taxon>
        <taxon>Actinomycetota</taxon>
        <taxon>Actinomycetes</taxon>
        <taxon>Micrococcales</taxon>
        <taxon>Micrococcaceae</taxon>
        <taxon>Arthrobacter</taxon>
    </lineage>
</organism>
<dbReference type="Gene3D" id="2.30.40.10">
    <property type="entry name" value="Urease, subunit C, domain 1"/>
    <property type="match status" value="1"/>
</dbReference>
<dbReference type="InterPro" id="IPR032466">
    <property type="entry name" value="Metal_Hydrolase"/>
</dbReference>
<dbReference type="InterPro" id="IPR013108">
    <property type="entry name" value="Amidohydro_3"/>
</dbReference>
<dbReference type="SUPFAM" id="SSF51556">
    <property type="entry name" value="Metallo-dependent hydrolases"/>
    <property type="match status" value="1"/>
</dbReference>
<dbReference type="InterPro" id="IPR033932">
    <property type="entry name" value="YtcJ-like"/>
</dbReference>
<dbReference type="CDD" id="cd01300">
    <property type="entry name" value="YtcJ_like"/>
    <property type="match status" value="1"/>
</dbReference>
<protein>
    <submittedName>
        <fullName evidence="2">Hydrolase</fullName>
    </submittedName>
</protein>
<proteinExistence type="predicted"/>
<dbReference type="InterPro" id="IPR011059">
    <property type="entry name" value="Metal-dep_hydrolase_composite"/>
</dbReference>
<dbReference type="Proteomes" id="UP000011189">
    <property type="component" value="Unassembled WGS sequence"/>
</dbReference>
<dbReference type="Gene3D" id="3.20.20.140">
    <property type="entry name" value="Metal-dependent hydrolases"/>
    <property type="match status" value="1"/>
</dbReference>
<dbReference type="PANTHER" id="PTHR22642">
    <property type="entry name" value="IMIDAZOLONEPROPIONASE"/>
    <property type="match status" value="1"/>
</dbReference>
<evidence type="ECO:0000313" key="2">
    <source>
        <dbReference type="EMBL" id="ELT44261.1"/>
    </source>
</evidence>
<dbReference type="Gene3D" id="3.10.310.70">
    <property type="match status" value="1"/>
</dbReference>
<gene>
    <name evidence="2" type="ORF">G205_13267</name>
</gene>
<dbReference type="RefSeq" id="WP_009358084.1">
    <property type="nucleotide sequence ID" value="NZ_AOFD01000027.1"/>
</dbReference>
<dbReference type="SUPFAM" id="SSF51338">
    <property type="entry name" value="Composite domain of metallo-dependent hydrolases"/>
    <property type="match status" value="1"/>
</dbReference>
<dbReference type="Pfam" id="PF07969">
    <property type="entry name" value="Amidohydro_3"/>
    <property type="match status" value="1"/>
</dbReference>
<accession>L8TRF9</accession>